<dbReference type="FunFam" id="3.30.420.40:FF:000028">
    <property type="entry name" value="heat shock 70 kDa protein-like"/>
    <property type="match status" value="1"/>
</dbReference>
<evidence type="ECO:0000313" key="5">
    <source>
        <dbReference type="EMBL" id="GFY50755.1"/>
    </source>
</evidence>
<dbReference type="GO" id="GO:0005524">
    <property type="term" value="F:ATP binding"/>
    <property type="evidence" value="ECO:0007669"/>
    <property type="project" value="UniProtKB-KW"/>
</dbReference>
<keyword evidence="3" id="KW-0067">ATP-binding</keyword>
<organism evidence="5 6">
    <name type="scientific">Trichonephila inaurata madagascariensis</name>
    <dbReference type="NCBI Taxonomy" id="2747483"/>
    <lineage>
        <taxon>Eukaryota</taxon>
        <taxon>Metazoa</taxon>
        <taxon>Ecdysozoa</taxon>
        <taxon>Arthropoda</taxon>
        <taxon>Chelicerata</taxon>
        <taxon>Arachnida</taxon>
        <taxon>Araneae</taxon>
        <taxon>Araneomorphae</taxon>
        <taxon>Entelegynae</taxon>
        <taxon>Araneoidea</taxon>
        <taxon>Nephilidae</taxon>
        <taxon>Trichonephila</taxon>
        <taxon>Trichonephila inaurata</taxon>
    </lineage>
</organism>
<evidence type="ECO:0000256" key="4">
    <source>
        <dbReference type="SAM" id="Phobius"/>
    </source>
</evidence>
<protein>
    <submittedName>
        <fullName evidence="5">Uncharacterized protein</fullName>
    </submittedName>
</protein>
<keyword evidence="6" id="KW-1185">Reference proteome</keyword>
<feature type="non-terminal residue" evidence="5">
    <location>
        <position position="1"/>
    </location>
</feature>
<dbReference type="Proteomes" id="UP000886998">
    <property type="component" value="Unassembled WGS sequence"/>
</dbReference>
<evidence type="ECO:0000256" key="2">
    <source>
        <dbReference type="ARBA" id="ARBA00022741"/>
    </source>
</evidence>
<dbReference type="Gene3D" id="3.30.420.40">
    <property type="match status" value="1"/>
</dbReference>
<keyword evidence="4" id="KW-1133">Transmembrane helix</keyword>
<proteinExistence type="inferred from homology"/>
<evidence type="ECO:0000256" key="1">
    <source>
        <dbReference type="ARBA" id="ARBA00007381"/>
    </source>
</evidence>
<sequence>MIVGGQRQATKDSGKIAGLNVLRVINELTAAALAYLGGGILMAFTLMTLFEEDQPRDKFR</sequence>
<keyword evidence="2" id="KW-0547">Nucleotide-binding</keyword>
<gene>
    <name evidence="5" type="ORF">TNIN_131061</name>
</gene>
<dbReference type="AlphaFoldDB" id="A0A8X6XDM8"/>
<dbReference type="Pfam" id="PF00012">
    <property type="entry name" value="HSP70"/>
    <property type="match status" value="1"/>
</dbReference>
<dbReference type="EMBL" id="BMAV01007686">
    <property type="protein sequence ID" value="GFY50755.1"/>
    <property type="molecule type" value="Genomic_DNA"/>
</dbReference>
<dbReference type="InterPro" id="IPR043129">
    <property type="entry name" value="ATPase_NBD"/>
</dbReference>
<name>A0A8X6XDM8_9ARAC</name>
<dbReference type="GO" id="GO:0140662">
    <property type="term" value="F:ATP-dependent protein folding chaperone"/>
    <property type="evidence" value="ECO:0007669"/>
    <property type="project" value="InterPro"/>
</dbReference>
<evidence type="ECO:0000313" key="6">
    <source>
        <dbReference type="Proteomes" id="UP000886998"/>
    </source>
</evidence>
<accession>A0A8X6XDM8</accession>
<evidence type="ECO:0000256" key="3">
    <source>
        <dbReference type="ARBA" id="ARBA00022840"/>
    </source>
</evidence>
<keyword evidence="4" id="KW-0812">Transmembrane</keyword>
<feature type="transmembrane region" description="Helical" evidence="4">
    <location>
        <begin position="28"/>
        <end position="50"/>
    </location>
</feature>
<reference evidence="5" key="1">
    <citation type="submission" date="2020-08" db="EMBL/GenBank/DDBJ databases">
        <title>Multicomponent nature underlies the extraordinary mechanical properties of spider dragline silk.</title>
        <authorList>
            <person name="Kono N."/>
            <person name="Nakamura H."/>
            <person name="Mori M."/>
            <person name="Yoshida Y."/>
            <person name="Ohtoshi R."/>
            <person name="Malay A.D."/>
            <person name="Moran D.A.P."/>
            <person name="Tomita M."/>
            <person name="Numata K."/>
            <person name="Arakawa K."/>
        </authorList>
    </citation>
    <scope>NUCLEOTIDE SEQUENCE</scope>
</reference>
<dbReference type="InterPro" id="IPR013126">
    <property type="entry name" value="Hsp_70_fam"/>
</dbReference>
<comment type="similarity">
    <text evidence="1">Belongs to the heat shock protein 70 family.</text>
</comment>
<keyword evidence="4" id="KW-0472">Membrane</keyword>
<comment type="caution">
    <text evidence="5">The sequence shown here is derived from an EMBL/GenBank/DDBJ whole genome shotgun (WGS) entry which is preliminary data.</text>
</comment>
<dbReference type="SUPFAM" id="SSF53067">
    <property type="entry name" value="Actin-like ATPase domain"/>
    <property type="match status" value="1"/>
</dbReference>